<keyword evidence="1" id="KW-0597">Phosphoprotein</keyword>
<sequence length="103" mass="12084">MMPRLNGFEVMEQLKEARLKSLSPNKFLPIMVLTADITSEAKHKALAGGAKDFLSKPFDLIEVSYRIKNLLETQFLYQQLKSRNMFLEDKIVKFLKIQDDWYK</sequence>
<dbReference type="SUPFAM" id="SSF52172">
    <property type="entry name" value="CheY-like"/>
    <property type="match status" value="1"/>
</dbReference>
<dbReference type="InterPro" id="IPR011006">
    <property type="entry name" value="CheY-like_superfamily"/>
</dbReference>
<dbReference type="PANTHER" id="PTHR43547">
    <property type="entry name" value="TWO-COMPONENT HISTIDINE KINASE"/>
    <property type="match status" value="1"/>
</dbReference>
<evidence type="ECO:0000313" key="3">
    <source>
        <dbReference type="EMBL" id="MPM83199.1"/>
    </source>
</evidence>
<evidence type="ECO:0000256" key="1">
    <source>
        <dbReference type="ARBA" id="ARBA00022553"/>
    </source>
</evidence>
<dbReference type="InterPro" id="IPR001789">
    <property type="entry name" value="Sig_transdc_resp-reg_receiver"/>
</dbReference>
<proteinExistence type="predicted"/>
<feature type="domain" description="Response regulatory" evidence="2">
    <location>
        <begin position="1"/>
        <end position="71"/>
    </location>
</feature>
<comment type="caution">
    <text evidence="3">The sequence shown here is derived from an EMBL/GenBank/DDBJ whole genome shotgun (WGS) entry which is preliminary data.</text>
</comment>
<dbReference type="EMBL" id="VSSQ01032059">
    <property type="protein sequence ID" value="MPM83199.1"/>
    <property type="molecule type" value="Genomic_DNA"/>
</dbReference>
<dbReference type="GO" id="GO:0000155">
    <property type="term" value="F:phosphorelay sensor kinase activity"/>
    <property type="evidence" value="ECO:0007669"/>
    <property type="project" value="TreeGrafter"/>
</dbReference>
<evidence type="ECO:0000259" key="2">
    <source>
        <dbReference type="PROSITE" id="PS50110"/>
    </source>
</evidence>
<accession>A0A645D1W8</accession>
<protein>
    <recommendedName>
        <fullName evidence="2">Response regulatory domain-containing protein</fullName>
    </recommendedName>
</protein>
<dbReference type="Pfam" id="PF00072">
    <property type="entry name" value="Response_reg"/>
    <property type="match status" value="1"/>
</dbReference>
<dbReference type="Gene3D" id="3.40.50.2300">
    <property type="match status" value="1"/>
</dbReference>
<dbReference type="PROSITE" id="PS50110">
    <property type="entry name" value="RESPONSE_REGULATORY"/>
    <property type="match status" value="1"/>
</dbReference>
<reference evidence="3" key="1">
    <citation type="submission" date="2019-08" db="EMBL/GenBank/DDBJ databases">
        <authorList>
            <person name="Kucharzyk K."/>
            <person name="Murdoch R.W."/>
            <person name="Higgins S."/>
            <person name="Loffler F."/>
        </authorList>
    </citation>
    <scope>NUCLEOTIDE SEQUENCE</scope>
</reference>
<name>A0A645D1W8_9ZZZZ</name>
<dbReference type="AlphaFoldDB" id="A0A645D1W8"/>
<dbReference type="PANTHER" id="PTHR43547:SF2">
    <property type="entry name" value="HYBRID SIGNAL TRANSDUCTION HISTIDINE KINASE C"/>
    <property type="match status" value="1"/>
</dbReference>
<organism evidence="3">
    <name type="scientific">bioreactor metagenome</name>
    <dbReference type="NCBI Taxonomy" id="1076179"/>
    <lineage>
        <taxon>unclassified sequences</taxon>
        <taxon>metagenomes</taxon>
        <taxon>ecological metagenomes</taxon>
    </lineage>
</organism>
<gene>
    <name evidence="3" type="ORF">SDC9_130262</name>
</gene>